<dbReference type="GO" id="GO:0006310">
    <property type="term" value="P:DNA recombination"/>
    <property type="evidence" value="ECO:0007669"/>
    <property type="project" value="UniProtKB-KW"/>
</dbReference>
<dbReference type="SUPFAM" id="SSF56349">
    <property type="entry name" value="DNA breaking-rejoining enzymes"/>
    <property type="match status" value="1"/>
</dbReference>
<evidence type="ECO:0000313" key="7">
    <source>
        <dbReference type="EMBL" id="MCL9815286.1"/>
    </source>
</evidence>
<feature type="domain" description="Core-binding (CB)" evidence="6">
    <location>
        <begin position="52"/>
        <end position="137"/>
    </location>
</feature>
<dbReference type="PANTHER" id="PTHR30349">
    <property type="entry name" value="PHAGE INTEGRASE-RELATED"/>
    <property type="match status" value="1"/>
</dbReference>
<comment type="caution">
    <text evidence="7">The sequence shown here is derived from an EMBL/GenBank/DDBJ whole genome shotgun (WGS) entry which is preliminary data.</text>
</comment>
<keyword evidence="1" id="KW-0229">DNA integration</keyword>
<dbReference type="InterPro" id="IPR050090">
    <property type="entry name" value="Tyrosine_recombinase_XerCD"/>
</dbReference>
<dbReference type="CDD" id="cd00397">
    <property type="entry name" value="DNA_BRE_C"/>
    <property type="match status" value="1"/>
</dbReference>
<evidence type="ECO:0000259" key="6">
    <source>
        <dbReference type="PROSITE" id="PS51900"/>
    </source>
</evidence>
<dbReference type="PROSITE" id="PS51900">
    <property type="entry name" value="CB"/>
    <property type="match status" value="1"/>
</dbReference>
<sequence>MNLLRSENEWALQVLVTPLNDEQGHSTGFVYYPAPLLGFVLPHNEPMSLEPITPERALELYLEHRRNEVAQATLRSHKSRLGHFVRWCDDQDIDNLNALTGRILYEYRIWRRNDGDLNTVSEKTQMATLRVFVKWLESIEAVSNDLHTKVQLPSLAADDNIRDAILGPERAAEILEQLRTYNYASLKHVTIALLWHTMMRRGSARAVDVGDYSPTEQYIEVFHRPATDTPIKNQEKGERLVAVSDEVCAVLDDWIADRRPEVTDEYGREPLLASPQGRIHKSTIAQYVYMLTRPCVQLDNCPHDRDIQSCEAIERNGASKCPSSVSPHAIRRGAITHALNNDVPEKVVSDRADVGPNVLEKHYDHRSEHEKMEQRRKYIEML</sequence>
<evidence type="ECO:0000256" key="4">
    <source>
        <dbReference type="PROSITE-ProRule" id="PRU01248"/>
    </source>
</evidence>
<evidence type="ECO:0000256" key="1">
    <source>
        <dbReference type="ARBA" id="ARBA00022908"/>
    </source>
</evidence>
<dbReference type="InterPro" id="IPR010998">
    <property type="entry name" value="Integrase_recombinase_N"/>
</dbReference>
<accession>A0AAE3FUA1</accession>
<dbReference type="InterPro" id="IPR002104">
    <property type="entry name" value="Integrase_catalytic"/>
</dbReference>
<protein>
    <submittedName>
        <fullName evidence="7">Site-specific integrase</fullName>
    </submittedName>
</protein>
<evidence type="ECO:0000256" key="3">
    <source>
        <dbReference type="ARBA" id="ARBA00023172"/>
    </source>
</evidence>
<dbReference type="InterPro" id="IPR044068">
    <property type="entry name" value="CB"/>
</dbReference>
<dbReference type="PROSITE" id="PS51898">
    <property type="entry name" value="TYR_RECOMBINASE"/>
    <property type="match status" value="1"/>
</dbReference>
<dbReference type="GO" id="GO:0003677">
    <property type="term" value="F:DNA binding"/>
    <property type="evidence" value="ECO:0007669"/>
    <property type="project" value="UniProtKB-UniRule"/>
</dbReference>
<dbReference type="Pfam" id="PF02899">
    <property type="entry name" value="Phage_int_SAM_1"/>
    <property type="match status" value="1"/>
</dbReference>
<dbReference type="PANTHER" id="PTHR30349:SF41">
    <property type="entry name" value="INTEGRASE_RECOMBINASE PROTEIN MJ0367-RELATED"/>
    <property type="match status" value="1"/>
</dbReference>
<keyword evidence="8" id="KW-1185">Reference proteome</keyword>
<dbReference type="Gene3D" id="1.10.443.10">
    <property type="entry name" value="Intergrase catalytic core"/>
    <property type="match status" value="1"/>
</dbReference>
<feature type="domain" description="Tyr recombinase" evidence="5">
    <location>
        <begin position="161"/>
        <end position="376"/>
    </location>
</feature>
<dbReference type="EMBL" id="JAKRVY010000020">
    <property type="protein sequence ID" value="MCL9815286.1"/>
    <property type="molecule type" value="Genomic_DNA"/>
</dbReference>
<dbReference type="GO" id="GO:0015074">
    <property type="term" value="P:DNA integration"/>
    <property type="evidence" value="ECO:0007669"/>
    <property type="project" value="UniProtKB-KW"/>
</dbReference>
<keyword evidence="2 4" id="KW-0238">DNA-binding</keyword>
<dbReference type="Gene3D" id="1.10.150.130">
    <property type="match status" value="1"/>
</dbReference>
<dbReference type="InterPro" id="IPR004107">
    <property type="entry name" value="Integrase_SAM-like_N"/>
</dbReference>
<dbReference type="Proteomes" id="UP001202674">
    <property type="component" value="Unassembled WGS sequence"/>
</dbReference>
<dbReference type="InterPro" id="IPR011010">
    <property type="entry name" value="DNA_brk_join_enz"/>
</dbReference>
<dbReference type="InterPro" id="IPR013762">
    <property type="entry name" value="Integrase-like_cat_sf"/>
</dbReference>
<evidence type="ECO:0000259" key="5">
    <source>
        <dbReference type="PROSITE" id="PS51898"/>
    </source>
</evidence>
<gene>
    <name evidence="7" type="ORF">AArcSt11_16675</name>
</gene>
<reference evidence="7 8" key="1">
    <citation type="journal article" date="2022" name="Syst. Appl. Microbiol.">
        <title>Natronocalculus amylovorans gen. nov., sp. nov., and Natranaeroarchaeum aerophilus sp. nov., dominant culturable amylolytic natronoarchaea from hypersaline soda lakes in southwestern Siberia.</title>
        <authorList>
            <person name="Sorokin D.Y."/>
            <person name="Elcheninov A.G."/>
            <person name="Khizhniak T.V."/>
            <person name="Koenen M."/>
            <person name="Bale N.J."/>
            <person name="Damste J.S.S."/>
            <person name="Kublanov I.V."/>
        </authorList>
    </citation>
    <scope>NUCLEOTIDE SEQUENCE [LARGE SCALE GENOMIC DNA]</scope>
    <source>
        <strain evidence="7 8">AArc-St1-1</strain>
    </source>
</reference>
<organism evidence="7 8">
    <name type="scientific">Natranaeroarchaeum aerophilus</name>
    <dbReference type="NCBI Taxonomy" id="2917711"/>
    <lineage>
        <taxon>Archaea</taxon>
        <taxon>Methanobacteriati</taxon>
        <taxon>Methanobacteriota</taxon>
        <taxon>Stenosarchaea group</taxon>
        <taxon>Halobacteria</taxon>
        <taxon>Halobacteriales</taxon>
        <taxon>Natronoarchaeaceae</taxon>
        <taxon>Natranaeroarchaeum</taxon>
    </lineage>
</organism>
<evidence type="ECO:0000256" key="2">
    <source>
        <dbReference type="ARBA" id="ARBA00023125"/>
    </source>
</evidence>
<evidence type="ECO:0000313" key="8">
    <source>
        <dbReference type="Proteomes" id="UP001202674"/>
    </source>
</evidence>
<dbReference type="AlphaFoldDB" id="A0AAE3FUA1"/>
<keyword evidence="3" id="KW-0233">DNA recombination</keyword>
<name>A0AAE3FUA1_9EURY</name>
<proteinExistence type="predicted"/>